<dbReference type="GO" id="GO:0003676">
    <property type="term" value="F:nucleic acid binding"/>
    <property type="evidence" value="ECO:0007669"/>
    <property type="project" value="InterPro"/>
</dbReference>
<sequence length="138" mass="15562">MRDEMDCKSPGLKLLRQKTRNALQAWPHYELFHVRRDWNASADMLAGQALQRQGGRNVHSPKEIQDLKTLNRLEEVIQPRASSPEVASPASLNAGNLDAKNLDAENLDAEIATRERATQMIPPEMPRTRDAGRHKSSQ</sequence>
<dbReference type="Gene3D" id="3.30.420.10">
    <property type="entry name" value="Ribonuclease H-like superfamily/Ribonuclease H"/>
    <property type="match status" value="1"/>
</dbReference>
<proteinExistence type="predicted"/>
<protein>
    <submittedName>
        <fullName evidence="2">Uncharacterized protein</fullName>
    </submittedName>
</protein>
<dbReference type="InterPro" id="IPR036397">
    <property type="entry name" value="RNaseH_sf"/>
</dbReference>
<dbReference type="EMBL" id="QXGE01005358">
    <property type="protein sequence ID" value="KAE9267722.1"/>
    <property type="molecule type" value="Genomic_DNA"/>
</dbReference>
<dbReference type="AlphaFoldDB" id="A0A6A4B7H0"/>
<feature type="region of interest" description="Disordered" evidence="1">
    <location>
        <begin position="113"/>
        <end position="138"/>
    </location>
</feature>
<organism evidence="2 3">
    <name type="scientific">Phytophthora fragariae</name>
    <dbReference type="NCBI Taxonomy" id="53985"/>
    <lineage>
        <taxon>Eukaryota</taxon>
        <taxon>Sar</taxon>
        <taxon>Stramenopiles</taxon>
        <taxon>Oomycota</taxon>
        <taxon>Peronosporomycetes</taxon>
        <taxon>Peronosporales</taxon>
        <taxon>Peronosporaceae</taxon>
        <taxon>Phytophthora</taxon>
    </lineage>
</organism>
<evidence type="ECO:0000256" key="1">
    <source>
        <dbReference type="SAM" id="MobiDB-lite"/>
    </source>
</evidence>
<dbReference type="Proteomes" id="UP000437068">
    <property type="component" value="Unassembled WGS sequence"/>
</dbReference>
<reference evidence="2 3" key="1">
    <citation type="submission" date="2018-08" db="EMBL/GenBank/DDBJ databases">
        <title>Genomic investigation of the strawberry pathogen Phytophthora fragariae indicates pathogenicity is determined by transcriptional variation in three key races.</title>
        <authorList>
            <person name="Adams T.M."/>
            <person name="Armitage A.D."/>
            <person name="Sobczyk M.K."/>
            <person name="Bates H.J."/>
            <person name="Dunwell J.M."/>
            <person name="Nellist C.F."/>
            <person name="Harrison R.J."/>
        </authorList>
    </citation>
    <scope>NUCLEOTIDE SEQUENCE [LARGE SCALE GENOMIC DNA]</scope>
    <source>
        <strain evidence="2 3">A4</strain>
    </source>
</reference>
<feature type="compositionally biased region" description="Basic and acidic residues" evidence="1">
    <location>
        <begin position="126"/>
        <end position="138"/>
    </location>
</feature>
<evidence type="ECO:0000313" key="2">
    <source>
        <dbReference type="EMBL" id="KAE9267722.1"/>
    </source>
</evidence>
<evidence type="ECO:0000313" key="3">
    <source>
        <dbReference type="Proteomes" id="UP000437068"/>
    </source>
</evidence>
<accession>A0A6A4B7H0</accession>
<gene>
    <name evidence="2" type="ORF">PF001_g29956</name>
</gene>
<comment type="caution">
    <text evidence="2">The sequence shown here is derived from an EMBL/GenBank/DDBJ whole genome shotgun (WGS) entry which is preliminary data.</text>
</comment>
<name>A0A6A4B7H0_9STRA</name>
<feature type="region of interest" description="Disordered" evidence="1">
    <location>
        <begin position="79"/>
        <end position="99"/>
    </location>
</feature>